<dbReference type="Proteomes" id="UP000007797">
    <property type="component" value="Unassembled WGS sequence"/>
</dbReference>
<dbReference type="KEGG" id="dfa:DFA_09697"/>
<dbReference type="GeneID" id="14867922"/>
<organism evidence="1 2">
    <name type="scientific">Cavenderia fasciculata</name>
    <name type="common">Slime mold</name>
    <name type="synonym">Dictyostelium fasciculatum</name>
    <dbReference type="NCBI Taxonomy" id="261658"/>
    <lineage>
        <taxon>Eukaryota</taxon>
        <taxon>Amoebozoa</taxon>
        <taxon>Evosea</taxon>
        <taxon>Eumycetozoa</taxon>
        <taxon>Dictyostelia</taxon>
        <taxon>Acytosteliales</taxon>
        <taxon>Cavenderiaceae</taxon>
        <taxon>Cavenderia</taxon>
    </lineage>
</organism>
<proteinExistence type="predicted"/>
<reference evidence="2" key="1">
    <citation type="journal article" date="2011" name="Genome Res.">
        <title>Phylogeny-wide analysis of social amoeba genomes highlights ancient origins for complex intercellular communication.</title>
        <authorList>
            <person name="Heidel A.J."/>
            <person name="Lawal H.M."/>
            <person name="Felder M."/>
            <person name="Schilde C."/>
            <person name="Helps N.R."/>
            <person name="Tunggal B."/>
            <person name="Rivero F."/>
            <person name="John U."/>
            <person name="Schleicher M."/>
            <person name="Eichinger L."/>
            <person name="Platzer M."/>
            <person name="Noegel A.A."/>
            <person name="Schaap P."/>
            <person name="Gloeckner G."/>
        </authorList>
    </citation>
    <scope>NUCLEOTIDE SEQUENCE [LARGE SCALE GENOMIC DNA]</scope>
    <source>
        <strain evidence="2">SH3</strain>
    </source>
</reference>
<keyword evidence="2" id="KW-1185">Reference proteome</keyword>
<evidence type="ECO:0000313" key="1">
    <source>
        <dbReference type="EMBL" id="EGG16025.1"/>
    </source>
</evidence>
<evidence type="ECO:0000313" key="2">
    <source>
        <dbReference type="Proteomes" id="UP000007797"/>
    </source>
</evidence>
<dbReference type="RefSeq" id="XP_004352350.1">
    <property type="nucleotide sequence ID" value="XM_004352298.1"/>
</dbReference>
<accession>F4Q8C5</accession>
<sequence>MFNIELRRHQEYDRYDKIIDGKNFKYITTINKHPINDNELDTVVKIESTECCSGINGSDDMID</sequence>
<protein>
    <submittedName>
        <fullName evidence="1">Uncharacterized protein</fullName>
    </submittedName>
</protein>
<dbReference type="EMBL" id="GL883025">
    <property type="protein sequence ID" value="EGG16025.1"/>
    <property type="molecule type" value="Genomic_DNA"/>
</dbReference>
<name>F4Q8C5_CACFS</name>
<gene>
    <name evidence="1" type="ORF">DFA_09697</name>
</gene>
<dbReference type="AlphaFoldDB" id="F4Q8C5"/>